<dbReference type="PRINTS" id="PR00081">
    <property type="entry name" value="GDHRDH"/>
</dbReference>
<dbReference type="PROSITE" id="PS00061">
    <property type="entry name" value="ADH_SHORT"/>
    <property type="match status" value="1"/>
</dbReference>
<name>A0A433QI83_9FUNG</name>
<sequence>PRTPSLYDPTNAVLITGASSGIGFDLTTRLAEQGLTVFATVRNHRDARRLDALGERVIAILCDVTNDNMVAEARRLVEDWVDAGRRDGERNLVGVVCNAAVPCPGPIELVGAETVLQVFETNVAGCIAVSKARSSGNISPRLVFVSSLAAELAVPGNAVYASSKLALNFLARILRVELRGEVTVSVVLPGAISTPIWNKSTTHLTSLLHQAQYQSSRTSTTPLTPSTVEYYTKLLLQYASINRIAQATASPPSAVSDIVCKALGAWFPKDRYLVGYDAYLLDLLSRVTPEWLWDWVVPVVFAAVL</sequence>
<dbReference type="InterPro" id="IPR036291">
    <property type="entry name" value="NAD(P)-bd_dom_sf"/>
</dbReference>
<dbReference type="Proteomes" id="UP000274822">
    <property type="component" value="Unassembled WGS sequence"/>
</dbReference>
<dbReference type="Pfam" id="PF00106">
    <property type="entry name" value="adh_short"/>
    <property type="match status" value="1"/>
</dbReference>
<dbReference type="GO" id="GO:0008202">
    <property type="term" value="P:steroid metabolic process"/>
    <property type="evidence" value="ECO:0007669"/>
    <property type="project" value="TreeGrafter"/>
</dbReference>
<dbReference type="AlphaFoldDB" id="A0A433QI83"/>
<dbReference type="InterPro" id="IPR020904">
    <property type="entry name" value="Sc_DH/Rdtase_CS"/>
</dbReference>
<evidence type="ECO:0000256" key="1">
    <source>
        <dbReference type="ARBA" id="ARBA00022857"/>
    </source>
</evidence>
<dbReference type="InterPro" id="IPR002347">
    <property type="entry name" value="SDR_fam"/>
</dbReference>
<evidence type="ECO:0000259" key="2">
    <source>
        <dbReference type="SMART" id="SM00822"/>
    </source>
</evidence>
<comment type="caution">
    <text evidence="3">The sequence shown here is derived from an EMBL/GenBank/DDBJ whole genome shotgun (WGS) entry which is preliminary data.</text>
</comment>
<dbReference type="GO" id="GO:0016491">
    <property type="term" value="F:oxidoreductase activity"/>
    <property type="evidence" value="ECO:0007669"/>
    <property type="project" value="TreeGrafter"/>
</dbReference>
<keyword evidence="4" id="KW-1185">Reference proteome</keyword>
<reference evidence="3 4" key="1">
    <citation type="journal article" date="2018" name="New Phytol.">
        <title>Phylogenomics of Endogonaceae and evolution of mycorrhizas within Mucoromycota.</title>
        <authorList>
            <person name="Chang Y."/>
            <person name="Desiro A."/>
            <person name="Na H."/>
            <person name="Sandor L."/>
            <person name="Lipzen A."/>
            <person name="Clum A."/>
            <person name="Barry K."/>
            <person name="Grigoriev I.V."/>
            <person name="Martin F.M."/>
            <person name="Stajich J.E."/>
            <person name="Smith M.E."/>
            <person name="Bonito G."/>
            <person name="Spatafora J.W."/>
        </authorList>
    </citation>
    <scope>NUCLEOTIDE SEQUENCE [LARGE SCALE GENOMIC DNA]</scope>
    <source>
        <strain evidence="3 4">AD002</strain>
    </source>
</reference>
<evidence type="ECO:0000313" key="4">
    <source>
        <dbReference type="Proteomes" id="UP000274822"/>
    </source>
</evidence>
<organism evidence="3 4">
    <name type="scientific">Jimgerdemannia flammicorona</name>
    <dbReference type="NCBI Taxonomy" id="994334"/>
    <lineage>
        <taxon>Eukaryota</taxon>
        <taxon>Fungi</taxon>
        <taxon>Fungi incertae sedis</taxon>
        <taxon>Mucoromycota</taxon>
        <taxon>Mucoromycotina</taxon>
        <taxon>Endogonomycetes</taxon>
        <taxon>Endogonales</taxon>
        <taxon>Endogonaceae</taxon>
        <taxon>Jimgerdemannia</taxon>
    </lineage>
</organism>
<accession>A0A433QI83</accession>
<gene>
    <name evidence="3" type="ORF">BC938DRAFT_480543</name>
</gene>
<feature type="non-terminal residue" evidence="3">
    <location>
        <position position="1"/>
    </location>
</feature>
<dbReference type="SUPFAM" id="SSF51735">
    <property type="entry name" value="NAD(P)-binding Rossmann-fold domains"/>
    <property type="match status" value="1"/>
</dbReference>
<dbReference type="Gene3D" id="3.40.50.720">
    <property type="entry name" value="NAD(P)-binding Rossmann-like Domain"/>
    <property type="match status" value="1"/>
</dbReference>
<protein>
    <recommendedName>
        <fullName evidence="2">Ketoreductase domain-containing protein</fullName>
    </recommendedName>
</protein>
<evidence type="ECO:0000313" key="3">
    <source>
        <dbReference type="EMBL" id="RUS29530.1"/>
    </source>
</evidence>
<dbReference type="SMART" id="SM00822">
    <property type="entry name" value="PKS_KR"/>
    <property type="match status" value="1"/>
</dbReference>
<keyword evidence="1" id="KW-0521">NADP</keyword>
<dbReference type="PANTHER" id="PTHR43313:SF1">
    <property type="entry name" value="3BETA-HYDROXYSTEROID DEHYDROGENASE DHS-16"/>
    <property type="match status" value="1"/>
</dbReference>
<dbReference type="InterPro" id="IPR057326">
    <property type="entry name" value="KR_dom"/>
</dbReference>
<feature type="domain" description="Ketoreductase" evidence="2">
    <location>
        <begin position="11"/>
        <end position="195"/>
    </location>
</feature>
<proteinExistence type="predicted"/>
<feature type="non-terminal residue" evidence="3">
    <location>
        <position position="305"/>
    </location>
</feature>
<dbReference type="PANTHER" id="PTHR43313">
    <property type="entry name" value="SHORT-CHAIN DEHYDROGENASE/REDUCTASE FAMILY 9C"/>
    <property type="match status" value="1"/>
</dbReference>
<dbReference type="EMBL" id="RBNJ01005065">
    <property type="protein sequence ID" value="RUS29530.1"/>
    <property type="molecule type" value="Genomic_DNA"/>
</dbReference>